<dbReference type="PROSITE" id="PS51197">
    <property type="entry name" value="HTH_RRF2_2"/>
    <property type="match status" value="1"/>
</dbReference>
<accession>A0ABW0JRX0</accession>
<feature type="compositionally biased region" description="Basic residues" evidence="2">
    <location>
        <begin position="290"/>
        <end position="299"/>
    </location>
</feature>
<protein>
    <submittedName>
        <fullName evidence="3">RrF2 family transcriptional regulator</fullName>
    </submittedName>
</protein>
<feature type="region of interest" description="Disordered" evidence="2">
    <location>
        <begin position="256"/>
        <end position="299"/>
    </location>
</feature>
<sequence length="299" mass="31869">MLCARAIVGKEKRRKTAVALIDVSPGITTHDRAALYPCQPDAAATMCTETSIPLRCPFTVVMRGGGYNPEIGIANGGGADHDGANAVHRVPADAAPVQFVEGSEGHAMRLTTYTDFCLRVLIFVAVRPDPLPTIAQIAESYDISKNHLMKVVHELGQAGYLVTTRGKGGGLRLARPAESILLGELIRRTEPDMATAPCMDPVKADCVIVSACRLRKAMHEARVAFFTVLDSYTLADLAQNQGVLNELLSGFAVDEPARGRRQPAKPVAKVARKPAASTARKPIVAPARKSGPKAKRGTS</sequence>
<dbReference type="InterPro" id="IPR036390">
    <property type="entry name" value="WH_DNA-bd_sf"/>
</dbReference>
<reference evidence="4" key="1">
    <citation type="journal article" date="2019" name="Int. J. Syst. Evol. Microbiol.">
        <title>The Global Catalogue of Microorganisms (GCM) 10K type strain sequencing project: providing services to taxonomists for standard genome sequencing and annotation.</title>
        <authorList>
            <consortium name="The Broad Institute Genomics Platform"/>
            <consortium name="The Broad Institute Genome Sequencing Center for Infectious Disease"/>
            <person name="Wu L."/>
            <person name="Ma J."/>
        </authorList>
    </citation>
    <scope>NUCLEOTIDE SEQUENCE [LARGE SCALE GENOMIC DNA]</scope>
    <source>
        <strain evidence="4">KACC 12822</strain>
    </source>
</reference>
<dbReference type="InterPro" id="IPR000944">
    <property type="entry name" value="Tscrpt_reg_Rrf2"/>
</dbReference>
<dbReference type="Proteomes" id="UP001596018">
    <property type="component" value="Unassembled WGS sequence"/>
</dbReference>
<dbReference type="Gene3D" id="1.10.10.10">
    <property type="entry name" value="Winged helix-like DNA-binding domain superfamily/Winged helix DNA-binding domain"/>
    <property type="match status" value="1"/>
</dbReference>
<dbReference type="InterPro" id="IPR036388">
    <property type="entry name" value="WH-like_DNA-bd_sf"/>
</dbReference>
<dbReference type="NCBIfam" id="TIGR00738">
    <property type="entry name" value="rrf2_super"/>
    <property type="match status" value="1"/>
</dbReference>
<dbReference type="PANTHER" id="PTHR33221">
    <property type="entry name" value="WINGED HELIX-TURN-HELIX TRANSCRIPTIONAL REGULATOR, RRF2 FAMILY"/>
    <property type="match status" value="1"/>
</dbReference>
<organism evidence="3 4">
    <name type="scientific">Rhodanobacter ginsenosidimutans</name>
    <dbReference type="NCBI Taxonomy" id="490571"/>
    <lineage>
        <taxon>Bacteria</taxon>
        <taxon>Pseudomonadati</taxon>
        <taxon>Pseudomonadota</taxon>
        <taxon>Gammaproteobacteria</taxon>
        <taxon>Lysobacterales</taxon>
        <taxon>Rhodanobacteraceae</taxon>
        <taxon>Rhodanobacter</taxon>
    </lineage>
</organism>
<evidence type="ECO:0000256" key="2">
    <source>
        <dbReference type="SAM" id="MobiDB-lite"/>
    </source>
</evidence>
<dbReference type="PANTHER" id="PTHR33221:SF4">
    <property type="entry name" value="HTH-TYPE TRANSCRIPTIONAL REPRESSOR NSRR"/>
    <property type="match status" value="1"/>
</dbReference>
<dbReference type="EMBL" id="JBHSMM010000001">
    <property type="protein sequence ID" value="MFC5438431.1"/>
    <property type="molecule type" value="Genomic_DNA"/>
</dbReference>
<keyword evidence="1" id="KW-0238">DNA-binding</keyword>
<proteinExistence type="predicted"/>
<dbReference type="Pfam" id="PF02082">
    <property type="entry name" value="Rrf2"/>
    <property type="match status" value="1"/>
</dbReference>
<evidence type="ECO:0000313" key="4">
    <source>
        <dbReference type="Proteomes" id="UP001596018"/>
    </source>
</evidence>
<keyword evidence="4" id="KW-1185">Reference proteome</keyword>
<comment type="caution">
    <text evidence="3">The sequence shown here is derived from an EMBL/GenBank/DDBJ whole genome shotgun (WGS) entry which is preliminary data.</text>
</comment>
<name>A0ABW0JRX0_9GAMM</name>
<feature type="compositionally biased region" description="Low complexity" evidence="2">
    <location>
        <begin position="264"/>
        <end position="276"/>
    </location>
</feature>
<evidence type="ECO:0000256" key="1">
    <source>
        <dbReference type="ARBA" id="ARBA00023125"/>
    </source>
</evidence>
<dbReference type="SUPFAM" id="SSF46785">
    <property type="entry name" value="Winged helix' DNA-binding domain"/>
    <property type="match status" value="1"/>
</dbReference>
<dbReference type="RefSeq" id="WP_377337512.1">
    <property type="nucleotide sequence ID" value="NZ_JALBWS010000015.1"/>
</dbReference>
<gene>
    <name evidence="3" type="ORF">ACFPK0_00240</name>
</gene>
<evidence type="ECO:0000313" key="3">
    <source>
        <dbReference type="EMBL" id="MFC5438431.1"/>
    </source>
</evidence>